<organism evidence="1 2">
    <name type="scientific">Columbia Basin potato purple top phytoplasma</name>
    <dbReference type="NCBI Taxonomy" id="307134"/>
    <lineage>
        <taxon>Bacteria</taxon>
        <taxon>Bacillati</taxon>
        <taxon>Mycoplasmatota</taxon>
        <taxon>Mollicutes</taxon>
        <taxon>Acholeplasmatales</taxon>
        <taxon>Acholeplasmataceae</taxon>
        <taxon>Candidatus Phytoplasma</taxon>
        <taxon>16SrVI (Clover proliferation group)</taxon>
    </lineage>
</organism>
<dbReference type="EMBL" id="JANHJP010000004">
    <property type="protein sequence ID" value="MDC9032092.1"/>
    <property type="molecule type" value="Genomic_DNA"/>
</dbReference>
<gene>
    <name evidence="1" type="ORF">M8044_000313</name>
</gene>
<keyword evidence="2" id="KW-1185">Reference proteome</keyword>
<dbReference type="Proteomes" id="UP001221763">
    <property type="component" value="Unassembled WGS sequence"/>
</dbReference>
<feature type="non-terminal residue" evidence="1">
    <location>
        <position position="30"/>
    </location>
</feature>
<name>A0ABT5L8Z7_9MOLU</name>
<sequence length="30" mass="3370">MKELIDFLKQPQKYQKIGASIPKGVLLEGP</sequence>
<proteinExistence type="predicted"/>
<accession>A0ABT5L8Z7</accession>
<comment type="caution">
    <text evidence="1">The sequence shown here is derived from an EMBL/GenBank/DDBJ whole genome shotgun (WGS) entry which is preliminary data.</text>
</comment>
<evidence type="ECO:0000313" key="2">
    <source>
        <dbReference type="Proteomes" id="UP001221763"/>
    </source>
</evidence>
<protein>
    <submittedName>
        <fullName evidence="1">AAA family ATPase</fullName>
    </submittedName>
</protein>
<reference evidence="1 2" key="1">
    <citation type="journal article" date="2023" name="Plant">
        <title>Draft Genome Sequence Resource of CBPPT1, a 'Candidatus Phytoplasma trifolii'-Related Strain Associated with Potato Purple Top Disease in the Columbia Basin, U.S.A.</title>
        <authorList>
            <person name="Wei W."/>
            <person name="Shao J."/>
            <person name="Bottner-Parker K.D."/>
            <person name="Zhao Y."/>
        </authorList>
    </citation>
    <scope>NUCLEOTIDE SEQUENCE [LARGE SCALE GENOMIC DNA]</scope>
    <source>
        <strain evidence="1 2">CBPPT1</strain>
    </source>
</reference>
<evidence type="ECO:0000313" key="1">
    <source>
        <dbReference type="EMBL" id="MDC9032092.1"/>
    </source>
</evidence>